<sequence>MKLLLAALALAAAPALAAPCDTPAHRQFDFWVGVWDVHKPDGTAVARNTITREHGGCALRERYATTGRPYEGESLSAYDAGRGIWHQTWVDTQGLVLLLQGGWRDGQMVLEGTTTGADGRSTRHRVSWRPLADGAVRQHWESLADGDTWKTVFDGRYTRR</sequence>
<comment type="caution">
    <text evidence="2">The sequence shown here is derived from an EMBL/GenBank/DDBJ whole genome shotgun (WGS) entry which is preliminary data.</text>
</comment>
<organism evidence="2 3">
    <name type="scientific">Rubrivivax albus</name>
    <dbReference type="NCBI Taxonomy" id="2499835"/>
    <lineage>
        <taxon>Bacteria</taxon>
        <taxon>Pseudomonadati</taxon>
        <taxon>Pseudomonadota</taxon>
        <taxon>Betaproteobacteria</taxon>
        <taxon>Burkholderiales</taxon>
        <taxon>Sphaerotilaceae</taxon>
        <taxon>Rubrivivax</taxon>
    </lineage>
</organism>
<evidence type="ECO:0000256" key="1">
    <source>
        <dbReference type="SAM" id="SignalP"/>
    </source>
</evidence>
<feature type="signal peptide" evidence="1">
    <location>
        <begin position="1"/>
        <end position="17"/>
    </location>
</feature>
<protein>
    <submittedName>
        <fullName evidence="2">DUF1579 domain-containing protein</fullName>
    </submittedName>
</protein>
<proteinExistence type="predicted"/>
<name>A0A3S3SAV8_9BURK</name>
<reference evidence="2 3" key="1">
    <citation type="submission" date="2019-01" db="EMBL/GenBank/DDBJ databases">
        <authorList>
            <person name="Chen W.-M."/>
        </authorList>
    </citation>
    <scope>NUCLEOTIDE SEQUENCE [LARGE SCALE GENOMIC DNA]</scope>
    <source>
        <strain evidence="2 3">ICH-3</strain>
    </source>
</reference>
<keyword evidence="3" id="KW-1185">Reference proteome</keyword>
<dbReference type="AlphaFoldDB" id="A0A3S3SAV8"/>
<dbReference type="EMBL" id="SACT01000006">
    <property type="protein sequence ID" value="RVT50052.1"/>
    <property type="molecule type" value="Genomic_DNA"/>
</dbReference>
<gene>
    <name evidence="2" type="ORF">ENE75_17195</name>
</gene>
<keyword evidence="1" id="KW-0732">Signal</keyword>
<accession>A0A3S3SAV8</accession>
<evidence type="ECO:0000313" key="3">
    <source>
        <dbReference type="Proteomes" id="UP000288178"/>
    </source>
</evidence>
<feature type="chain" id="PRO_5018591885" evidence="1">
    <location>
        <begin position="18"/>
        <end position="160"/>
    </location>
</feature>
<dbReference type="OrthoDB" id="8902597at2"/>
<dbReference type="Proteomes" id="UP000288178">
    <property type="component" value="Unassembled WGS sequence"/>
</dbReference>
<evidence type="ECO:0000313" key="2">
    <source>
        <dbReference type="EMBL" id="RVT50052.1"/>
    </source>
</evidence>
<dbReference type="RefSeq" id="WP_128199562.1">
    <property type="nucleotide sequence ID" value="NZ_SACT01000006.1"/>
</dbReference>